<comment type="caution">
    <text evidence="1">The sequence shown here is derived from an EMBL/GenBank/DDBJ whole genome shotgun (WGS) entry which is preliminary data.</text>
</comment>
<dbReference type="PANTHER" id="PTHR21681">
    <property type="entry name" value="EUKARYOTIC TRANSLATION INITIATION FACTOR 3 SUBUNIT J"/>
    <property type="match status" value="1"/>
</dbReference>
<dbReference type="EMBL" id="JAUJYO010000020">
    <property type="protein sequence ID" value="KAK1285314.1"/>
    <property type="molecule type" value="Genomic_DNA"/>
</dbReference>
<reference evidence="1" key="1">
    <citation type="journal article" date="2023" name="Nat. Commun.">
        <title>Diploid and tetraploid genomes of Acorus and the evolution of monocots.</title>
        <authorList>
            <person name="Ma L."/>
            <person name="Liu K.W."/>
            <person name="Li Z."/>
            <person name="Hsiao Y.Y."/>
            <person name="Qi Y."/>
            <person name="Fu T."/>
            <person name="Tang G.D."/>
            <person name="Zhang D."/>
            <person name="Sun W.H."/>
            <person name="Liu D.K."/>
            <person name="Li Y."/>
            <person name="Chen G.Z."/>
            <person name="Liu X.D."/>
            <person name="Liao X.Y."/>
            <person name="Jiang Y.T."/>
            <person name="Yu X."/>
            <person name="Hao Y."/>
            <person name="Huang J."/>
            <person name="Zhao X.W."/>
            <person name="Ke S."/>
            <person name="Chen Y.Y."/>
            <person name="Wu W.L."/>
            <person name="Hsu J.L."/>
            <person name="Lin Y.F."/>
            <person name="Huang M.D."/>
            <person name="Li C.Y."/>
            <person name="Huang L."/>
            <person name="Wang Z.W."/>
            <person name="Zhao X."/>
            <person name="Zhong W.Y."/>
            <person name="Peng D.H."/>
            <person name="Ahmad S."/>
            <person name="Lan S."/>
            <person name="Zhang J.S."/>
            <person name="Tsai W.C."/>
            <person name="Van de Peer Y."/>
            <person name="Liu Z.J."/>
        </authorList>
    </citation>
    <scope>NUCLEOTIDE SEQUENCE</scope>
    <source>
        <strain evidence="1">CP</strain>
    </source>
</reference>
<dbReference type="PANTHER" id="PTHR21681:SF0">
    <property type="entry name" value="EUKARYOTIC TRANSLATION INITIATION FACTOR 3 SUBUNIT J"/>
    <property type="match status" value="1"/>
</dbReference>
<protein>
    <submittedName>
        <fullName evidence="1">Uncharacterized protein</fullName>
    </submittedName>
</protein>
<dbReference type="Proteomes" id="UP001180020">
    <property type="component" value="Unassembled WGS sequence"/>
</dbReference>
<keyword evidence="2" id="KW-1185">Reference proteome</keyword>
<dbReference type="GO" id="GO:0003743">
    <property type="term" value="F:translation initiation factor activity"/>
    <property type="evidence" value="ECO:0007669"/>
    <property type="project" value="InterPro"/>
</dbReference>
<dbReference type="InterPro" id="IPR013906">
    <property type="entry name" value="eIF3j"/>
</dbReference>
<evidence type="ECO:0000313" key="2">
    <source>
        <dbReference type="Proteomes" id="UP001180020"/>
    </source>
</evidence>
<name>A0AAV9C9J9_ACOCL</name>
<proteinExistence type="predicted"/>
<reference evidence="1" key="2">
    <citation type="submission" date="2023-06" db="EMBL/GenBank/DDBJ databases">
        <authorList>
            <person name="Ma L."/>
            <person name="Liu K.-W."/>
            <person name="Li Z."/>
            <person name="Hsiao Y.-Y."/>
            <person name="Qi Y."/>
            <person name="Fu T."/>
            <person name="Tang G."/>
            <person name="Zhang D."/>
            <person name="Sun W.-H."/>
            <person name="Liu D.-K."/>
            <person name="Li Y."/>
            <person name="Chen G.-Z."/>
            <person name="Liu X.-D."/>
            <person name="Liao X.-Y."/>
            <person name="Jiang Y.-T."/>
            <person name="Yu X."/>
            <person name="Hao Y."/>
            <person name="Huang J."/>
            <person name="Zhao X.-W."/>
            <person name="Ke S."/>
            <person name="Chen Y.-Y."/>
            <person name="Wu W.-L."/>
            <person name="Hsu J.-L."/>
            <person name="Lin Y.-F."/>
            <person name="Huang M.-D."/>
            <person name="Li C.-Y."/>
            <person name="Huang L."/>
            <person name="Wang Z.-W."/>
            <person name="Zhao X."/>
            <person name="Zhong W.-Y."/>
            <person name="Peng D.-H."/>
            <person name="Ahmad S."/>
            <person name="Lan S."/>
            <person name="Zhang J.-S."/>
            <person name="Tsai W.-C."/>
            <person name="Van De Peer Y."/>
            <person name="Liu Z.-J."/>
        </authorList>
    </citation>
    <scope>NUCLEOTIDE SEQUENCE</scope>
    <source>
        <strain evidence="1">CP</strain>
        <tissue evidence="1">Leaves</tissue>
    </source>
</reference>
<organism evidence="1 2">
    <name type="scientific">Acorus calamus</name>
    <name type="common">Sweet flag</name>
    <dbReference type="NCBI Taxonomy" id="4465"/>
    <lineage>
        <taxon>Eukaryota</taxon>
        <taxon>Viridiplantae</taxon>
        <taxon>Streptophyta</taxon>
        <taxon>Embryophyta</taxon>
        <taxon>Tracheophyta</taxon>
        <taxon>Spermatophyta</taxon>
        <taxon>Magnoliopsida</taxon>
        <taxon>Liliopsida</taxon>
        <taxon>Acoraceae</taxon>
        <taxon>Acorus</taxon>
    </lineage>
</organism>
<sequence>MEPIAGKAAAECQGNFKTNPLAEKLRQQRLVEEADYKSTTELFVKKGDEKTLDNFIPKSESDL</sequence>
<accession>A0AAV9C9J9</accession>
<dbReference type="GO" id="GO:0005852">
    <property type="term" value="C:eukaryotic translation initiation factor 3 complex"/>
    <property type="evidence" value="ECO:0007669"/>
    <property type="project" value="InterPro"/>
</dbReference>
<dbReference type="AlphaFoldDB" id="A0AAV9C9J9"/>
<dbReference type="Pfam" id="PF08597">
    <property type="entry name" value="eIF3_subunit"/>
    <property type="match status" value="1"/>
</dbReference>
<evidence type="ECO:0000313" key="1">
    <source>
        <dbReference type="EMBL" id="KAK1285314.1"/>
    </source>
</evidence>
<gene>
    <name evidence="1" type="ORF">QJS10_CPB20g01064</name>
</gene>